<reference evidence="1" key="1">
    <citation type="journal article" date="2014" name="Front. Microbiol.">
        <title>High frequency of phylogenetically diverse reductive dehalogenase-homologous genes in deep subseafloor sedimentary metagenomes.</title>
        <authorList>
            <person name="Kawai M."/>
            <person name="Futagami T."/>
            <person name="Toyoda A."/>
            <person name="Takaki Y."/>
            <person name="Nishi S."/>
            <person name="Hori S."/>
            <person name="Arai W."/>
            <person name="Tsubouchi T."/>
            <person name="Morono Y."/>
            <person name="Uchiyama I."/>
            <person name="Ito T."/>
            <person name="Fujiyama A."/>
            <person name="Inagaki F."/>
            <person name="Takami H."/>
        </authorList>
    </citation>
    <scope>NUCLEOTIDE SEQUENCE</scope>
    <source>
        <strain evidence="1">Expedition CK06-06</strain>
    </source>
</reference>
<evidence type="ECO:0000313" key="1">
    <source>
        <dbReference type="EMBL" id="GAF85647.1"/>
    </source>
</evidence>
<gene>
    <name evidence="1" type="ORF">S01H1_07259</name>
</gene>
<feature type="non-terminal residue" evidence="1">
    <location>
        <position position="1"/>
    </location>
</feature>
<organism evidence="1">
    <name type="scientific">marine sediment metagenome</name>
    <dbReference type="NCBI Taxonomy" id="412755"/>
    <lineage>
        <taxon>unclassified sequences</taxon>
        <taxon>metagenomes</taxon>
        <taxon>ecological metagenomes</taxon>
    </lineage>
</organism>
<dbReference type="EMBL" id="BARS01003747">
    <property type="protein sequence ID" value="GAF85647.1"/>
    <property type="molecule type" value="Genomic_DNA"/>
</dbReference>
<protein>
    <submittedName>
        <fullName evidence="1">Uncharacterized protein</fullName>
    </submittedName>
</protein>
<comment type="caution">
    <text evidence="1">The sequence shown here is derived from an EMBL/GenBank/DDBJ whole genome shotgun (WGS) entry which is preliminary data.</text>
</comment>
<dbReference type="AlphaFoldDB" id="X0TBT3"/>
<accession>X0TBT3</accession>
<name>X0TBT3_9ZZZZ</name>
<sequence length="64" mass="7026">APKIVEAAKKALEERPRLLLEIEASRNEPWVKSHAVKLRKEVSQISLIGYIIGGDASAARAHPI</sequence>
<proteinExistence type="predicted"/>